<dbReference type="InterPro" id="IPR032867">
    <property type="entry name" value="DYW_dom"/>
</dbReference>
<evidence type="ECO:0000256" key="1">
    <source>
        <dbReference type="ARBA" id="ARBA00006643"/>
    </source>
</evidence>
<dbReference type="PANTHER" id="PTHR47926:SF543">
    <property type="entry name" value="(WILD MALAYSIAN BANANA) HYPOTHETICAL PROTEIN"/>
    <property type="match status" value="1"/>
</dbReference>
<keyword evidence="6" id="KW-1185">Reference proteome</keyword>
<feature type="repeat" description="PPR" evidence="3">
    <location>
        <begin position="470"/>
        <end position="504"/>
    </location>
</feature>
<feature type="repeat" description="PPR" evidence="3">
    <location>
        <begin position="571"/>
        <end position="605"/>
    </location>
</feature>
<dbReference type="Pfam" id="PF13041">
    <property type="entry name" value="PPR_2"/>
    <property type="match status" value="2"/>
</dbReference>
<comment type="similarity">
    <text evidence="1">Belongs to the PPR family. PCMP-H subfamily.</text>
</comment>
<evidence type="ECO:0000256" key="2">
    <source>
        <dbReference type="ARBA" id="ARBA00022737"/>
    </source>
</evidence>
<dbReference type="FunFam" id="1.25.40.10:FF:000366">
    <property type="entry name" value="Pentatricopeptide (PPR) repeat-containing protein"/>
    <property type="match status" value="1"/>
</dbReference>
<dbReference type="FunFam" id="1.25.40.10:FF:001396">
    <property type="entry name" value="Pentatricopeptide repeat-containing protein At4g33170"/>
    <property type="match status" value="1"/>
</dbReference>
<dbReference type="FunFam" id="1.25.40.10:FF:000381">
    <property type="entry name" value="Pentatricopeptide repeat-containing protein"/>
    <property type="match status" value="1"/>
</dbReference>
<accession>A0AAN9PX29</accession>
<comment type="caution">
    <text evidence="5">The sequence shown here is derived from an EMBL/GenBank/DDBJ whole genome shotgun (WGS) entry which is preliminary data.</text>
</comment>
<evidence type="ECO:0000259" key="4">
    <source>
        <dbReference type="Pfam" id="PF14432"/>
    </source>
</evidence>
<dbReference type="PROSITE" id="PS51375">
    <property type="entry name" value="PPR"/>
    <property type="match status" value="6"/>
</dbReference>
<dbReference type="FunFam" id="1.25.40.10:FF:000031">
    <property type="entry name" value="Pentatricopeptide repeat-containing protein mitochondrial"/>
    <property type="match status" value="1"/>
</dbReference>
<keyword evidence="2" id="KW-0677">Repeat</keyword>
<protein>
    <recommendedName>
        <fullName evidence="4">DYW domain-containing protein</fullName>
    </recommendedName>
</protein>
<dbReference type="GO" id="GO:0003723">
    <property type="term" value="F:RNA binding"/>
    <property type="evidence" value="ECO:0007669"/>
    <property type="project" value="InterPro"/>
</dbReference>
<feature type="repeat" description="PPR" evidence="3">
    <location>
        <begin position="672"/>
        <end position="706"/>
    </location>
</feature>
<dbReference type="FunFam" id="1.25.40.10:FF:001086">
    <property type="entry name" value="Pentatricopeptide repeat-containing protein At4g33170"/>
    <property type="match status" value="1"/>
</dbReference>
<reference evidence="5 6" key="1">
    <citation type="submission" date="2024-01" db="EMBL/GenBank/DDBJ databases">
        <title>The genomes of 5 underutilized Papilionoideae crops provide insights into root nodulation and disease resistance.</title>
        <authorList>
            <person name="Yuan L."/>
        </authorList>
    </citation>
    <scope>NUCLEOTIDE SEQUENCE [LARGE SCALE GENOMIC DNA]</scope>
    <source>
        <strain evidence="5">LY-2023</strain>
        <tissue evidence="5">Leaf</tissue>
    </source>
</reference>
<sequence>MHFRLTTTSTLNPLTPRAHRIHSLSQWFSILRHAIAASNLPLGKSAHALILTSGHYPDRFLTNNLITMYAKCGSLSSARQLFDTTPHTHRDLVTWNSILSAYAHAHSTLHGFHLFRLLRHSVVFTTRHTLAPVFKMCLLSSSPFASESLHGYAVKIGLQWDVFVAGALVNIYAKFRRIRDARVLFDRMPVRDLVLWNVMLKAYVDTGLDYEALLLFSEFHRSGMRADHVTLMAVMGVGKGVTFFEEPLKQVRAYGVKLFSFDDDYSDVVVWNKTLSKYLHNGEAWEAIDCFLDMVKSRVLCDSLTFVVMLSVVASVNCVELGKQIHGVVVRLGFDGVVSVGNSLMNMYVKAGSVKFARRVFGQMEEVDLISWNTVISGCVLSGLEELSVKLFVDLLRGGLLPDQFTLASVLRACSSLDQGYYPGVQIHSCAVKTGVVLDSFVSTALIDVYSKSGKMEEAELLFLNQDGFDLASWNAMMHGYIMSDDYRKALRLFVLMHESGERADQITLANAAKAAGCLVGLEQGKQIQAVVIKRGFDLDLFVISGILDMYLKCGEMTSAHKLFSEIPSPDDVAWTTMISGCVENGDEDHALFTYHQMRLAGVQPDEYTFATLVKASSLLTALEQGRQIHANVIKLNCSFDPFVMTSLVDMYAKCGNIEDACGLFKRMKTKRIALWNAMIVGLAQHGNAKEALLFFRDMKSRGVMPDRVTFIGVISACSHAGLISKAYENFHSMQKNYGIEPGIEHFACLVDALSRAGRIQEAEKVILSMPFEASASMYRTLLNACRVQGDKETGERVAEKLFTMEPSDSAAYVLLSNIYAAANQWENVLSARNMMKRVNIKKDPGFSWVDVKSKVHLFVAGDKSHEETDVIYNKVEHVMKRIREEGYAPDTDFALVDVEEEDKESALYYHSEKLAIAYGLIKTPPSTTLRVIKNLRVCGDCHNAIKYISKVFQREIVLRDANRFHHFRSGICSCGDYW</sequence>
<dbReference type="InterPro" id="IPR046848">
    <property type="entry name" value="E_motif"/>
</dbReference>
<dbReference type="InterPro" id="IPR002885">
    <property type="entry name" value="PPR_rpt"/>
</dbReference>
<feature type="repeat" description="PPR" evidence="3">
    <location>
        <begin position="641"/>
        <end position="671"/>
    </location>
</feature>
<evidence type="ECO:0000313" key="5">
    <source>
        <dbReference type="EMBL" id="KAK7311943.1"/>
    </source>
</evidence>
<evidence type="ECO:0000256" key="3">
    <source>
        <dbReference type="PROSITE-ProRule" id="PRU00708"/>
    </source>
</evidence>
<dbReference type="InterPro" id="IPR011990">
    <property type="entry name" value="TPR-like_helical_dom_sf"/>
</dbReference>
<dbReference type="EMBL" id="JAYKXN010000002">
    <property type="protein sequence ID" value="KAK7311943.1"/>
    <property type="molecule type" value="Genomic_DNA"/>
</dbReference>
<dbReference type="Proteomes" id="UP001359559">
    <property type="component" value="Unassembled WGS sequence"/>
</dbReference>
<proteinExistence type="inferred from homology"/>
<dbReference type="InterPro" id="IPR046960">
    <property type="entry name" value="PPR_At4g14850-like_plant"/>
</dbReference>
<name>A0AAN9PX29_CLITE</name>
<dbReference type="Gene3D" id="1.25.40.10">
    <property type="entry name" value="Tetratricopeptide repeat domain"/>
    <property type="match status" value="7"/>
</dbReference>
<evidence type="ECO:0000313" key="6">
    <source>
        <dbReference type="Proteomes" id="UP001359559"/>
    </source>
</evidence>
<organism evidence="5 6">
    <name type="scientific">Clitoria ternatea</name>
    <name type="common">Butterfly pea</name>
    <dbReference type="NCBI Taxonomy" id="43366"/>
    <lineage>
        <taxon>Eukaryota</taxon>
        <taxon>Viridiplantae</taxon>
        <taxon>Streptophyta</taxon>
        <taxon>Embryophyta</taxon>
        <taxon>Tracheophyta</taxon>
        <taxon>Spermatophyta</taxon>
        <taxon>Magnoliopsida</taxon>
        <taxon>eudicotyledons</taxon>
        <taxon>Gunneridae</taxon>
        <taxon>Pentapetalae</taxon>
        <taxon>rosids</taxon>
        <taxon>fabids</taxon>
        <taxon>Fabales</taxon>
        <taxon>Fabaceae</taxon>
        <taxon>Papilionoideae</taxon>
        <taxon>50 kb inversion clade</taxon>
        <taxon>NPAAA clade</taxon>
        <taxon>indigoferoid/millettioid clade</taxon>
        <taxon>Phaseoleae</taxon>
        <taxon>Clitoria</taxon>
    </lineage>
</organism>
<feature type="repeat" description="PPR" evidence="3">
    <location>
        <begin position="192"/>
        <end position="226"/>
    </location>
</feature>
<dbReference type="Pfam" id="PF20431">
    <property type="entry name" value="E_motif"/>
    <property type="match status" value="1"/>
</dbReference>
<dbReference type="PANTHER" id="PTHR47926">
    <property type="entry name" value="PENTATRICOPEPTIDE REPEAT-CONTAINING PROTEIN"/>
    <property type="match status" value="1"/>
</dbReference>
<dbReference type="NCBIfam" id="TIGR00756">
    <property type="entry name" value="PPR"/>
    <property type="match status" value="5"/>
</dbReference>
<dbReference type="FunFam" id="1.25.40.10:FF:000073">
    <property type="entry name" value="Pentatricopeptide repeat-containing protein chloroplastic"/>
    <property type="match status" value="1"/>
</dbReference>
<dbReference type="GO" id="GO:0008270">
    <property type="term" value="F:zinc ion binding"/>
    <property type="evidence" value="ECO:0007669"/>
    <property type="project" value="InterPro"/>
</dbReference>
<dbReference type="Pfam" id="PF14432">
    <property type="entry name" value="DYW_deaminase"/>
    <property type="match status" value="1"/>
</dbReference>
<gene>
    <name evidence="5" type="ORF">RJT34_10429</name>
</gene>
<feature type="domain" description="DYW" evidence="4">
    <location>
        <begin position="887"/>
        <end position="979"/>
    </location>
</feature>
<dbReference type="AlphaFoldDB" id="A0AAN9PX29"/>
<dbReference type="GO" id="GO:0009451">
    <property type="term" value="P:RNA modification"/>
    <property type="evidence" value="ECO:0007669"/>
    <property type="project" value="InterPro"/>
</dbReference>
<dbReference type="Pfam" id="PF01535">
    <property type="entry name" value="PPR"/>
    <property type="match status" value="11"/>
</dbReference>
<feature type="repeat" description="PPR" evidence="3">
    <location>
        <begin position="368"/>
        <end position="402"/>
    </location>
</feature>